<keyword evidence="3" id="KW-1185">Reference proteome</keyword>
<dbReference type="EMBL" id="JXTB01000119">
    <property type="protein sequence ID" value="PON61655.1"/>
    <property type="molecule type" value="Genomic_DNA"/>
</dbReference>
<dbReference type="AlphaFoldDB" id="A0A2P5CL05"/>
<name>A0A2P5CL05_PARAD</name>
<accession>A0A2P5CL05</accession>
<organism evidence="2 3">
    <name type="scientific">Parasponia andersonii</name>
    <name type="common">Sponia andersonii</name>
    <dbReference type="NCBI Taxonomy" id="3476"/>
    <lineage>
        <taxon>Eukaryota</taxon>
        <taxon>Viridiplantae</taxon>
        <taxon>Streptophyta</taxon>
        <taxon>Embryophyta</taxon>
        <taxon>Tracheophyta</taxon>
        <taxon>Spermatophyta</taxon>
        <taxon>Magnoliopsida</taxon>
        <taxon>eudicotyledons</taxon>
        <taxon>Gunneridae</taxon>
        <taxon>Pentapetalae</taxon>
        <taxon>rosids</taxon>
        <taxon>fabids</taxon>
        <taxon>Rosales</taxon>
        <taxon>Cannabaceae</taxon>
        <taxon>Parasponia</taxon>
    </lineage>
</organism>
<evidence type="ECO:0000313" key="2">
    <source>
        <dbReference type="EMBL" id="PON61655.1"/>
    </source>
</evidence>
<evidence type="ECO:0000313" key="3">
    <source>
        <dbReference type="Proteomes" id="UP000237105"/>
    </source>
</evidence>
<proteinExistence type="predicted"/>
<feature type="region of interest" description="Disordered" evidence="1">
    <location>
        <begin position="1"/>
        <end position="27"/>
    </location>
</feature>
<sequence length="194" mass="21848">MHSNFARKESSASSDSQPGEGTRDLVRPTQHVATITLIVSAEDHRIAAQKVIEERRQKHCGDIFFSYKQQRCPKRKAQPFVIPKLLPSEWINIDSREGPSWDEAQKQSGPLHLSPAELVFKTRPSTPYKRPFFHSPSSITSARSHRGTVLLLTQPRDVLVGLVAQYETLKNPCTMENINNEQAGKSHNGLLLEL</sequence>
<feature type="compositionally biased region" description="Basic and acidic residues" evidence="1">
    <location>
        <begin position="1"/>
        <end position="10"/>
    </location>
</feature>
<gene>
    <name evidence="2" type="ORF">PanWU01x14_143140</name>
</gene>
<reference evidence="3" key="1">
    <citation type="submission" date="2016-06" db="EMBL/GenBank/DDBJ databases">
        <title>Parallel loss of symbiosis genes in relatives of nitrogen-fixing non-legume Parasponia.</title>
        <authorList>
            <person name="Van Velzen R."/>
            <person name="Holmer R."/>
            <person name="Bu F."/>
            <person name="Rutten L."/>
            <person name="Van Zeijl A."/>
            <person name="Liu W."/>
            <person name="Santuari L."/>
            <person name="Cao Q."/>
            <person name="Sharma T."/>
            <person name="Shen D."/>
            <person name="Roswanjaya Y."/>
            <person name="Wardhani T."/>
            <person name="Kalhor M.S."/>
            <person name="Jansen J."/>
            <person name="Van den Hoogen J."/>
            <person name="Gungor B."/>
            <person name="Hartog M."/>
            <person name="Hontelez J."/>
            <person name="Verver J."/>
            <person name="Yang W.-C."/>
            <person name="Schijlen E."/>
            <person name="Repin R."/>
            <person name="Schilthuizen M."/>
            <person name="Schranz E."/>
            <person name="Heidstra R."/>
            <person name="Miyata K."/>
            <person name="Fedorova E."/>
            <person name="Kohlen W."/>
            <person name="Bisseling T."/>
            <person name="Smit S."/>
            <person name="Geurts R."/>
        </authorList>
    </citation>
    <scope>NUCLEOTIDE SEQUENCE [LARGE SCALE GENOMIC DNA]</scope>
    <source>
        <strain evidence="3">cv. WU1-14</strain>
    </source>
</reference>
<dbReference type="Proteomes" id="UP000237105">
    <property type="component" value="Unassembled WGS sequence"/>
</dbReference>
<comment type="caution">
    <text evidence="2">The sequence shown here is derived from an EMBL/GenBank/DDBJ whole genome shotgun (WGS) entry which is preliminary data.</text>
</comment>
<evidence type="ECO:0000256" key="1">
    <source>
        <dbReference type="SAM" id="MobiDB-lite"/>
    </source>
</evidence>
<protein>
    <submittedName>
        <fullName evidence="2">Uncharacterized protein</fullName>
    </submittedName>
</protein>